<reference evidence="1" key="1">
    <citation type="submission" date="2022-10" db="EMBL/GenBank/DDBJ databases">
        <title>Tapping the CABI collections for fungal endophytes: first genome assemblies for Collariella, Neodidymelliopsis, Ascochyta clinopodiicola, Didymella pomorum, Didymosphaeria variabile, Neocosmospora piperis and Neocucurbitaria cava.</title>
        <authorList>
            <person name="Hill R."/>
        </authorList>
    </citation>
    <scope>NUCLEOTIDE SEQUENCE</scope>
    <source>
        <strain evidence="1">IMI 360193</strain>
    </source>
</reference>
<gene>
    <name evidence="1" type="ORF">N0V87_009603</name>
</gene>
<name>A0A9W8WQU1_9PLEO</name>
<dbReference type="SUPFAM" id="SSF75011">
    <property type="entry name" value="3-carboxy-cis,cis-mucoante lactonizing enzyme"/>
    <property type="match status" value="1"/>
</dbReference>
<dbReference type="OrthoDB" id="10006285at2759"/>
<dbReference type="EMBL" id="JAPEUV010000172">
    <property type="protein sequence ID" value="KAJ4330894.1"/>
    <property type="molecule type" value="Genomic_DNA"/>
</dbReference>
<dbReference type="AlphaFoldDB" id="A0A9W8WQU1"/>
<protein>
    <recommendedName>
        <fullName evidence="3">3-carboxymuconate cyclase</fullName>
    </recommendedName>
</protein>
<dbReference type="InterPro" id="IPR015943">
    <property type="entry name" value="WD40/YVTN_repeat-like_dom_sf"/>
</dbReference>
<organism evidence="1 2">
    <name type="scientific">Didymella glomerata</name>
    <dbReference type="NCBI Taxonomy" id="749621"/>
    <lineage>
        <taxon>Eukaryota</taxon>
        <taxon>Fungi</taxon>
        <taxon>Dikarya</taxon>
        <taxon>Ascomycota</taxon>
        <taxon>Pezizomycotina</taxon>
        <taxon>Dothideomycetes</taxon>
        <taxon>Pleosporomycetidae</taxon>
        <taxon>Pleosporales</taxon>
        <taxon>Pleosporineae</taxon>
        <taxon>Didymellaceae</taxon>
        <taxon>Didymella</taxon>
    </lineage>
</organism>
<proteinExistence type="predicted"/>
<dbReference type="Gene3D" id="2.130.10.10">
    <property type="entry name" value="YVTN repeat-like/Quinoprotein amine dehydrogenase"/>
    <property type="match status" value="1"/>
</dbReference>
<keyword evidence="2" id="KW-1185">Reference proteome</keyword>
<evidence type="ECO:0008006" key="3">
    <source>
        <dbReference type="Google" id="ProtNLM"/>
    </source>
</evidence>
<evidence type="ECO:0000313" key="1">
    <source>
        <dbReference type="EMBL" id="KAJ4330894.1"/>
    </source>
</evidence>
<accession>A0A9W8WQU1</accession>
<comment type="caution">
    <text evidence="1">The sequence shown here is derived from an EMBL/GenBank/DDBJ whole genome shotgun (WGS) entry which is preliminary data.</text>
</comment>
<dbReference type="Proteomes" id="UP001140562">
    <property type="component" value="Unassembled WGS sequence"/>
</dbReference>
<evidence type="ECO:0000313" key="2">
    <source>
        <dbReference type="Proteomes" id="UP001140562"/>
    </source>
</evidence>
<sequence>MALANVFAVNAGSNTLTMLEINPSDPTCLSMVGQPAAIPGDFPVTTAASAKNNLVCVGTTGAQAGVSCASFSKTQGIGPMDALRRFDLGQSTPPAGPLNTVSQTFFSNDESMLFTTVKGDPKVNNTGFLSVFNVMPNGMKDAELSTKDIRSSPNGTAVLFGSVPIPGSDDSLFVTDASFGAAILTLNKDEQASVAASQPVEGQKATCWATISDATQSAYVTDVARNRVVEMSLQDAKIIKELDYPDNGDVGLIDLKAAGNFVYALAPGNGSAPAEIMVLDVSGGQGSMKIVQQFSLDGVATNTAQGMAVLLE</sequence>